<sequence>MLNWQQPVDLLLPGQQLGRISCFSTIFWQFSLLACRFFS</sequence>
<accession>A0A3M5U893</accession>
<protein>
    <submittedName>
        <fullName evidence="1">Uncharacterized protein</fullName>
    </submittedName>
</protein>
<dbReference type="Proteomes" id="UP000281514">
    <property type="component" value="Unassembled WGS sequence"/>
</dbReference>
<comment type="caution">
    <text evidence="1">The sequence shown here is derived from an EMBL/GenBank/DDBJ whole genome shotgun (WGS) entry which is preliminary data.</text>
</comment>
<dbReference type="EMBL" id="RBTX01000006">
    <property type="protein sequence ID" value="RMU41966.1"/>
    <property type="molecule type" value="Genomic_DNA"/>
</dbReference>
<evidence type="ECO:0000313" key="2">
    <source>
        <dbReference type="Proteomes" id="UP000281514"/>
    </source>
</evidence>
<proteinExistence type="predicted"/>
<dbReference type="AlphaFoldDB" id="A0A3M5U893"/>
<gene>
    <name evidence="1" type="ORF">ALP32_103883</name>
</gene>
<reference evidence="1 2" key="1">
    <citation type="submission" date="2018-08" db="EMBL/GenBank/DDBJ databases">
        <title>Recombination of ecologically and evolutionarily significant loci maintains genetic cohesion in the Pseudomonas syringae species complex.</title>
        <authorList>
            <person name="Dillon M."/>
            <person name="Thakur S."/>
            <person name="Almeida R.N.D."/>
            <person name="Weir B.S."/>
            <person name="Guttman D.S."/>
        </authorList>
    </citation>
    <scope>NUCLEOTIDE SEQUENCE [LARGE SCALE GENOMIC DNA]</scope>
    <source>
        <strain evidence="1 2">ICMP 9749</strain>
    </source>
</reference>
<organism evidence="1 2">
    <name type="scientific">Pseudomonas avellanae</name>
    <dbReference type="NCBI Taxonomy" id="46257"/>
    <lineage>
        <taxon>Bacteria</taxon>
        <taxon>Pseudomonadati</taxon>
        <taxon>Pseudomonadota</taxon>
        <taxon>Gammaproteobacteria</taxon>
        <taxon>Pseudomonadales</taxon>
        <taxon>Pseudomonadaceae</taxon>
        <taxon>Pseudomonas</taxon>
    </lineage>
</organism>
<evidence type="ECO:0000313" key="1">
    <source>
        <dbReference type="EMBL" id="RMU41966.1"/>
    </source>
</evidence>
<name>A0A3M5U893_9PSED</name>